<dbReference type="GeneID" id="85364677"/>
<dbReference type="AlphaFoldDB" id="A0AA39N8X9"/>
<evidence type="ECO:0000313" key="1">
    <source>
        <dbReference type="EMBL" id="KAK0461207.1"/>
    </source>
</evidence>
<dbReference type="Proteomes" id="UP001175211">
    <property type="component" value="Unassembled WGS sequence"/>
</dbReference>
<accession>A0AA39N8X9</accession>
<dbReference type="RefSeq" id="XP_060333104.1">
    <property type="nucleotide sequence ID" value="XM_060481129.1"/>
</dbReference>
<proteinExistence type="predicted"/>
<dbReference type="PANTHER" id="PTHR34862">
    <property type="entry name" value="SPARK DOMAIN-CONTAINING PROTEIN"/>
    <property type="match status" value="1"/>
</dbReference>
<name>A0AA39N8X9_ARMTA</name>
<reference evidence="1" key="1">
    <citation type="submission" date="2023-06" db="EMBL/GenBank/DDBJ databases">
        <authorList>
            <consortium name="Lawrence Berkeley National Laboratory"/>
            <person name="Ahrendt S."/>
            <person name="Sahu N."/>
            <person name="Indic B."/>
            <person name="Wong-Bajracharya J."/>
            <person name="Merenyi Z."/>
            <person name="Ke H.-M."/>
            <person name="Monk M."/>
            <person name="Kocsube S."/>
            <person name="Drula E."/>
            <person name="Lipzen A."/>
            <person name="Balint B."/>
            <person name="Henrissat B."/>
            <person name="Andreopoulos B."/>
            <person name="Martin F.M."/>
            <person name="Harder C.B."/>
            <person name="Rigling D."/>
            <person name="Ford K.L."/>
            <person name="Foster G.D."/>
            <person name="Pangilinan J."/>
            <person name="Papanicolaou A."/>
            <person name="Barry K."/>
            <person name="LaButti K."/>
            <person name="Viragh M."/>
            <person name="Koriabine M."/>
            <person name="Yan M."/>
            <person name="Riley R."/>
            <person name="Champramary S."/>
            <person name="Plett K.L."/>
            <person name="Tsai I.J."/>
            <person name="Slot J."/>
            <person name="Sipos G."/>
            <person name="Plett J."/>
            <person name="Nagy L.G."/>
            <person name="Grigoriev I.V."/>
        </authorList>
    </citation>
    <scope>NUCLEOTIDE SEQUENCE</scope>
    <source>
        <strain evidence="1">CCBAS 213</strain>
    </source>
</reference>
<organism evidence="1 2">
    <name type="scientific">Armillaria tabescens</name>
    <name type="common">Ringless honey mushroom</name>
    <name type="synonym">Agaricus tabescens</name>
    <dbReference type="NCBI Taxonomy" id="1929756"/>
    <lineage>
        <taxon>Eukaryota</taxon>
        <taxon>Fungi</taxon>
        <taxon>Dikarya</taxon>
        <taxon>Basidiomycota</taxon>
        <taxon>Agaricomycotina</taxon>
        <taxon>Agaricomycetes</taxon>
        <taxon>Agaricomycetidae</taxon>
        <taxon>Agaricales</taxon>
        <taxon>Marasmiineae</taxon>
        <taxon>Physalacriaceae</taxon>
        <taxon>Desarmillaria</taxon>
    </lineage>
</organism>
<sequence>MPWDSQSFFFISPLAIRSLILPFILQRFRPLFLCHLHCFLLSMLGRTNFVFLAVVGAGMVTAQSLSLTSNCTDSLKALLTSPDSACMNPSALLSFVVGTERSIPNTINNWLSGLCSQGSCTNSSIEAMVTNVTTGCSQELATVGAPLDVKDIVLNAVKQTYPTARNIACLFDTSSNEYCATKILSDLETVIGTLTLNDLSFFNITDDAQKLIQSGVENLACTSCIKEGFTLARDAFPDVVSRIDSDAAQVCGASFIDGSVAENVSQTAVSGVFTATEQANSGVSQGLGGALMLVGVATTFILLG</sequence>
<dbReference type="EMBL" id="JAUEPS010000011">
    <property type="protein sequence ID" value="KAK0461207.1"/>
    <property type="molecule type" value="Genomic_DNA"/>
</dbReference>
<gene>
    <name evidence="1" type="ORF">EV420DRAFT_186683</name>
</gene>
<protein>
    <submittedName>
        <fullName evidence="1">Uncharacterized protein</fullName>
    </submittedName>
</protein>
<keyword evidence="2" id="KW-1185">Reference proteome</keyword>
<comment type="caution">
    <text evidence="1">The sequence shown here is derived from an EMBL/GenBank/DDBJ whole genome shotgun (WGS) entry which is preliminary data.</text>
</comment>
<evidence type="ECO:0000313" key="2">
    <source>
        <dbReference type="Proteomes" id="UP001175211"/>
    </source>
</evidence>
<dbReference type="PANTHER" id="PTHR34862:SF1">
    <property type="entry name" value="SPARK DOMAIN-CONTAINING PROTEIN"/>
    <property type="match status" value="1"/>
</dbReference>